<evidence type="ECO:0000313" key="3">
    <source>
        <dbReference type="Proteomes" id="UP000287188"/>
    </source>
</evidence>
<dbReference type="OrthoDB" id="159667at2"/>
<protein>
    <submittedName>
        <fullName evidence="2">Uncharacterized protein</fullName>
    </submittedName>
</protein>
<keyword evidence="1" id="KW-0812">Transmembrane</keyword>
<comment type="caution">
    <text evidence="2">The sequence shown here is derived from an EMBL/GenBank/DDBJ whole genome shotgun (WGS) entry which is preliminary data.</text>
</comment>
<feature type="transmembrane region" description="Helical" evidence="1">
    <location>
        <begin position="112"/>
        <end position="137"/>
    </location>
</feature>
<proteinExistence type="predicted"/>
<accession>A0A402AG72</accession>
<evidence type="ECO:0000256" key="1">
    <source>
        <dbReference type="SAM" id="Phobius"/>
    </source>
</evidence>
<reference evidence="3" key="1">
    <citation type="submission" date="2018-12" db="EMBL/GenBank/DDBJ databases">
        <title>Tengunoibacter tsumagoiensis gen. nov., sp. nov., Dictyobacter kobayashii sp. nov., D. alpinus sp. nov., and D. joshuensis sp. nov. and description of Dictyobacteraceae fam. nov. within the order Ktedonobacterales isolated from Tengu-no-mugimeshi.</title>
        <authorList>
            <person name="Wang C.M."/>
            <person name="Zheng Y."/>
            <person name="Sakai Y."/>
            <person name="Toyoda A."/>
            <person name="Minakuchi Y."/>
            <person name="Abe K."/>
            <person name="Yokota A."/>
            <person name="Yabe S."/>
        </authorList>
    </citation>
    <scope>NUCLEOTIDE SEQUENCE [LARGE SCALE GENOMIC DNA]</scope>
    <source>
        <strain evidence="3">Uno11</strain>
    </source>
</reference>
<organism evidence="2 3">
    <name type="scientific">Dictyobacter kobayashii</name>
    <dbReference type="NCBI Taxonomy" id="2014872"/>
    <lineage>
        <taxon>Bacteria</taxon>
        <taxon>Bacillati</taxon>
        <taxon>Chloroflexota</taxon>
        <taxon>Ktedonobacteria</taxon>
        <taxon>Ktedonobacterales</taxon>
        <taxon>Dictyobacteraceae</taxon>
        <taxon>Dictyobacter</taxon>
    </lineage>
</organism>
<dbReference type="EMBL" id="BIFS01000001">
    <property type="protein sequence ID" value="GCE18089.1"/>
    <property type="molecule type" value="Genomic_DNA"/>
</dbReference>
<dbReference type="Proteomes" id="UP000287188">
    <property type="component" value="Unassembled WGS sequence"/>
</dbReference>
<gene>
    <name evidence="2" type="ORF">KDK_18890</name>
</gene>
<dbReference type="AlphaFoldDB" id="A0A402AG72"/>
<keyword evidence="3" id="KW-1185">Reference proteome</keyword>
<evidence type="ECO:0000313" key="2">
    <source>
        <dbReference type="EMBL" id="GCE18089.1"/>
    </source>
</evidence>
<name>A0A402AG72_9CHLR</name>
<sequence>MKDAMHSGESVVVVQHNDDTRKRRSRAPQYCSICTARIWFDPIDLVEPEGVPEPRLSWVLCKACHQSLQIEMNRSPVRSPLRLRIAMGMVATERWPHAYSTRVREYINDRRLVLFIAIGLIVAMVLHLILIVMIAGLK</sequence>
<keyword evidence="1" id="KW-0472">Membrane</keyword>
<dbReference type="RefSeq" id="WP_126549681.1">
    <property type="nucleotide sequence ID" value="NZ_BIFS01000001.1"/>
</dbReference>
<keyword evidence="1" id="KW-1133">Transmembrane helix</keyword>